<dbReference type="NCBIfam" id="TIGR02867">
    <property type="entry name" value="spore_II_P"/>
    <property type="match status" value="1"/>
</dbReference>
<dbReference type="KEGG" id="acel:acsn021_25230"/>
<evidence type="ECO:0000313" key="2">
    <source>
        <dbReference type="Proteomes" id="UP000515561"/>
    </source>
</evidence>
<protein>
    <submittedName>
        <fullName evidence="1">Uncharacterized protein</fullName>
    </submittedName>
</protein>
<dbReference type="InterPro" id="IPR010897">
    <property type="entry name" value="Spore_II_P"/>
</dbReference>
<name>A0A6S6QWF5_9FIRM</name>
<dbReference type="Pfam" id="PF07454">
    <property type="entry name" value="SpoIIP"/>
    <property type="match status" value="1"/>
</dbReference>
<accession>A0A6S6QWF5</accession>
<dbReference type="RefSeq" id="WP_243167742.1">
    <property type="nucleotide sequence ID" value="NZ_AP023367.1"/>
</dbReference>
<dbReference type="Proteomes" id="UP000515561">
    <property type="component" value="Chromosome"/>
</dbReference>
<proteinExistence type="predicted"/>
<dbReference type="EMBL" id="AP023367">
    <property type="protein sequence ID" value="BCJ94954.1"/>
    <property type="molecule type" value="Genomic_DNA"/>
</dbReference>
<organism evidence="1 2">
    <name type="scientific">Anaerocolumna cellulosilytica</name>
    <dbReference type="NCBI Taxonomy" id="433286"/>
    <lineage>
        <taxon>Bacteria</taxon>
        <taxon>Bacillati</taxon>
        <taxon>Bacillota</taxon>
        <taxon>Clostridia</taxon>
        <taxon>Lachnospirales</taxon>
        <taxon>Lachnospiraceae</taxon>
        <taxon>Anaerocolumna</taxon>
    </lineage>
</organism>
<reference evidence="1 2" key="1">
    <citation type="journal article" date="2016" name="Int. J. Syst. Evol. Microbiol.">
        <title>Descriptions of Anaerotaenia torta gen. nov., sp. nov. and Anaerocolumna cellulosilytica gen. nov., sp. nov. isolated from a methanogenic reactor of cattle waste.</title>
        <authorList>
            <person name="Uek A."/>
            <person name="Ohtaki Y."/>
            <person name="Kaku N."/>
            <person name="Ueki K."/>
        </authorList>
    </citation>
    <scope>NUCLEOTIDE SEQUENCE [LARGE SCALE GENOMIC DNA]</scope>
    <source>
        <strain evidence="1 2">SN021</strain>
    </source>
</reference>
<dbReference type="AlphaFoldDB" id="A0A6S6QWF5"/>
<sequence length="463" mass="51810">MAINMRRYRYRAARLFHIILWSVILILSLNVLTKGIRILGGDSAAKSAKSLGARMISSISDYMVTSNIPIMDYITSDEESKSNNFILNTMIRAFPINEYIAKANDGSYSNYIENKITNTNTLAKGFLFNNDRYVEMILEGIEREKSNVLANTDETDVAAALSTGTSAAGNTNDFIPIDIISGEVYLEVEDATVPHNAAETLGSINGEHFTVEQLVKRQFLYNNFYIVDSATTVNDELFDAKKLLGKDMTLKAVPDKPQILIYHTHSQEGFSDSRKGKEADTVVGLGTYLTKLLKENYGYNVIHDKTQYDIMGGTLDRNLAYNYAGEGVKKILEKNPEIEVVIDIHRDGANKRVANINGSNTAQIMLFNGLSRNAKGEIAYLNNPNLQDNLAFSLQLQLKGRELYPGLMYRNYLHAYRYNLHLRKKSILAEVGTDKNTVEEAYNAMDYLAVILHDVLSGEEAAE</sequence>
<evidence type="ECO:0000313" key="1">
    <source>
        <dbReference type="EMBL" id="BCJ94954.1"/>
    </source>
</evidence>
<gene>
    <name evidence="1" type="ORF">acsn021_25230</name>
</gene>
<keyword evidence="2" id="KW-1185">Reference proteome</keyword>